<protein>
    <submittedName>
        <fullName evidence="2">Uncharacterized protein (TIGR02285 family)</fullName>
    </submittedName>
</protein>
<dbReference type="RefSeq" id="WP_310276080.1">
    <property type="nucleotide sequence ID" value="NZ_JAVDWR010000003.1"/>
</dbReference>
<evidence type="ECO:0000256" key="1">
    <source>
        <dbReference type="SAM" id="SignalP"/>
    </source>
</evidence>
<keyword evidence="3" id="KW-1185">Reference proteome</keyword>
<accession>A0ABU1VXT9</accession>
<reference evidence="2 3" key="1">
    <citation type="submission" date="2023-07" db="EMBL/GenBank/DDBJ databases">
        <title>Sorghum-associated microbial communities from plants grown in Nebraska, USA.</title>
        <authorList>
            <person name="Schachtman D."/>
        </authorList>
    </citation>
    <scope>NUCLEOTIDE SEQUENCE [LARGE SCALE GENOMIC DNA]</scope>
    <source>
        <strain evidence="2 3">4138</strain>
    </source>
</reference>
<comment type="caution">
    <text evidence="2">The sequence shown here is derived from an EMBL/GenBank/DDBJ whole genome shotgun (WGS) entry which is preliminary data.</text>
</comment>
<dbReference type="EMBL" id="JAVDWR010000003">
    <property type="protein sequence ID" value="MDR7120536.1"/>
    <property type="molecule type" value="Genomic_DNA"/>
</dbReference>
<sequence length="281" mass="31863">MWQQVILLSCLSFFAVAEPLDVQFQSKMPPDWLAQEPAGNESLELSLMRLIFAHNSGLRPDFALVNHTKASELTRTSSNSCMASILKNPQREAEFLFSKPFSAIEGLKLYLPADSLFHPRLQTKLKQWGGKVRLRELLLTEPDFIIGLDMERSYGSDLDLLFKENAVSRNLYFKQSGAQIAQLWPMLQQYRVSAVLEYPFMLATTDASKLEGYNVAEAQPLQLAYFACNKSETGQAIIDQLNQSIDSLAGTQAYLDLHLKTVPTERRQDFVQNYNRLMLGD</sequence>
<proteinExistence type="predicted"/>
<gene>
    <name evidence="2" type="ORF">J2W69_001470</name>
</gene>
<evidence type="ECO:0000313" key="2">
    <source>
        <dbReference type="EMBL" id="MDR7120536.1"/>
    </source>
</evidence>
<evidence type="ECO:0000313" key="3">
    <source>
        <dbReference type="Proteomes" id="UP001257909"/>
    </source>
</evidence>
<organism evidence="2 3">
    <name type="scientific">Rheinheimera soli</name>
    <dbReference type="NCBI Taxonomy" id="443616"/>
    <lineage>
        <taxon>Bacteria</taxon>
        <taxon>Pseudomonadati</taxon>
        <taxon>Pseudomonadota</taxon>
        <taxon>Gammaproteobacteria</taxon>
        <taxon>Chromatiales</taxon>
        <taxon>Chromatiaceae</taxon>
        <taxon>Rheinheimera</taxon>
    </lineage>
</organism>
<keyword evidence="1" id="KW-0732">Signal</keyword>
<feature type="signal peptide" evidence="1">
    <location>
        <begin position="1"/>
        <end position="17"/>
    </location>
</feature>
<name>A0ABU1VXT9_9GAMM</name>
<feature type="chain" id="PRO_5045488798" evidence="1">
    <location>
        <begin position="18"/>
        <end position="281"/>
    </location>
</feature>
<dbReference type="Proteomes" id="UP001257909">
    <property type="component" value="Unassembled WGS sequence"/>
</dbReference>